<feature type="domain" description="N-acetyltransferase" evidence="1">
    <location>
        <begin position="1"/>
        <end position="128"/>
    </location>
</feature>
<gene>
    <name evidence="2" type="ORF">P6P90_11755</name>
</gene>
<dbReference type="Proteomes" id="UP001218246">
    <property type="component" value="Unassembled WGS sequence"/>
</dbReference>
<keyword evidence="3" id="KW-1185">Reference proteome</keyword>
<name>A0ABT6H6R3_9BACI</name>
<comment type="caution">
    <text evidence="2">The sequence shown here is derived from an EMBL/GenBank/DDBJ whole genome shotgun (WGS) entry which is preliminary data.</text>
</comment>
<dbReference type="PROSITE" id="PS51186">
    <property type="entry name" value="GNAT"/>
    <property type="match status" value="1"/>
</dbReference>
<evidence type="ECO:0000313" key="3">
    <source>
        <dbReference type="Proteomes" id="UP001218246"/>
    </source>
</evidence>
<reference evidence="2 3" key="1">
    <citation type="submission" date="2023-04" db="EMBL/GenBank/DDBJ databases">
        <title>Ectobacillus antri isolated from activated sludge.</title>
        <authorList>
            <person name="Yan P."/>
            <person name="Liu X."/>
        </authorList>
    </citation>
    <scope>NUCLEOTIDE SEQUENCE [LARGE SCALE GENOMIC DNA]</scope>
    <source>
        <strain evidence="2 3">C18H</strain>
    </source>
</reference>
<proteinExistence type="predicted"/>
<organism evidence="2 3">
    <name type="scientific">Ectobacillus antri</name>
    <dbReference type="NCBI Taxonomy" id="2486280"/>
    <lineage>
        <taxon>Bacteria</taxon>
        <taxon>Bacillati</taxon>
        <taxon>Bacillota</taxon>
        <taxon>Bacilli</taxon>
        <taxon>Bacillales</taxon>
        <taxon>Bacillaceae</taxon>
        <taxon>Ectobacillus</taxon>
    </lineage>
</organism>
<dbReference type="EMBL" id="JARULN010000011">
    <property type="protein sequence ID" value="MDG5754642.1"/>
    <property type="molecule type" value="Genomic_DNA"/>
</dbReference>
<dbReference type="SUPFAM" id="SSF55729">
    <property type="entry name" value="Acyl-CoA N-acyltransferases (Nat)"/>
    <property type="match status" value="1"/>
</dbReference>
<dbReference type="Gene3D" id="3.40.630.30">
    <property type="match status" value="1"/>
</dbReference>
<evidence type="ECO:0000259" key="1">
    <source>
        <dbReference type="PROSITE" id="PS51186"/>
    </source>
</evidence>
<dbReference type="InterPro" id="IPR016181">
    <property type="entry name" value="Acyl_CoA_acyltransferase"/>
</dbReference>
<accession>A0ABT6H6R3</accession>
<sequence>MRFATERDVDNLIAFLGQADIDGKSIREIYGQFMVVEDENGTITGTIGYEKAGNLGLLRSLVLKSGVDQAQLLYLMQSFFFYLEKQAVEKLYLVTDKKQSVPLFHAFGFEAVEKSDVPHAVNELQHFKRSIERPGSFILCGKTRL</sequence>
<protein>
    <submittedName>
        <fullName evidence="2">Mechanosensitive ion channel protein</fullName>
    </submittedName>
</protein>
<dbReference type="RefSeq" id="WP_278018381.1">
    <property type="nucleotide sequence ID" value="NZ_JARRRY010000011.1"/>
</dbReference>
<dbReference type="InterPro" id="IPR000182">
    <property type="entry name" value="GNAT_dom"/>
</dbReference>
<evidence type="ECO:0000313" key="2">
    <source>
        <dbReference type="EMBL" id="MDG5754642.1"/>
    </source>
</evidence>